<dbReference type="Proteomes" id="UP000235145">
    <property type="component" value="Unassembled WGS sequence"/>
</dbReference>
<reference evidence="2 3" key="1">
    <citation type="journal article" date="2017" name="Nat. Commun.">
        <title>Genome assembly with in vitro proximity ligation data and whole-genome triplication in lettuce.</title>
        <authorList>
            <person name="Reyes-Chin-Wo S."/>
            <person name="Wang Z."/>
            <person name="Yang X."/>
            <person name="Kozik A."/>
            <person name="Arikit S."/>
            <person name="Song C."/>
            <person name="Xia L."/>
            <person name="Froenicke L."/>
            <person name="Lavelle D.O."/>
            <person name="Truco M.J."/>
            <person name="Xia R."/>
            <person name="Zhu S."/>
            <person name="Xu C."/>
            <person name="Xu H."/>
            <person name="Xu X."/>
            <person name="Cox K."/>
            <person name="Korf I."/>
            <person name="Meyers B.C."/>
            <person name="Michelmore R.W."/>
        </authorList>
    </citation>
    <scope>NUCLEOTIDE SEQUENCE [LARGE SCALE GENOMIC DNA]</scope>
    <source>
        <strain evidence="3">cv. Salinas</strain>
        <tissue evidence="2">Seedlings</tissue>
    </source>
</reference>
<comment type="caution">
    <text evidence="2">The sequence shown here is derived from an EMBL/GenBank/DDBJ whole genome shotgun (WGS) entry which is preliminary data.</text>
</comment>
<dbReference type="InterPro" id="IPR024752">
    <property type="entry name" value="Myb/SANT-like_dom"/>
</dbReference>
<evidence type="ECO:0000313" key="3">
    <source>
        <dbReference type="Proteomes" id="UP000235145"/>
    </source>
</evidence>
<accession>A0A9R1VIA9</accession>
<dbReference type="Pfam" id="PF12776">
    <property type="entry name" value="Myb_DNA-bind_3"/>
    <property type="match status" value="1"/>
</dbReference>
<organism evidence="2 3">
    <name type="scientific">Lactuca sativa</name>
    <name type="common">Garden lettuce</name>
    <dbReference type="NCBI Taxonomy" id="4236"/>
    <lineage>
        <taxon>Eukaryota</taxon>
        <taxon>Viridiplantae</taxon>
        <taxon>Streptophyta</taxon>
        <taxon>Embryophyta</taxon>
        <taxon>Tracheophyta</taxon>
        <taxon>Spermatophyta</taxon>
        <taxon>Magnoliopsida</taxon>
        <taxon>eudicotyledons</taxon>
        <taxon>Gunneridae</taxon>
        <taxon>Pentapetalae</taxon>
        <taxon>asterids</taxon>
        <taxon>campanulids</taxon>
        <taxon>Asterales</taxon>
        <taxon>Asteraceae</taxon>
        <taxon>Cichorioideae</taxon>
        <taxon>Cichorieae</taxon>
        <taxon>Lactucinae</taxon>
        <taxon>Lactuca</taxon>
    </lineage>
</organism>
<proteinExistence type="predicted"/>
<dbReference type="EMBL" id="NBSK02000005">
    <property type="protein sequence ID" value="KAJ0206720.1"/>
    <property type="molecule type" value="Genomic_DNA"/>
</dbReference>
<dbReference type="PANTHER" id="PTHR31704">
    <property type="entry name" value="MYB/SANT-LIKE DNA-BINDING DOMAIN PROTEIN-RELATED"/>
    <property type="match status" value="1"/>
</dbReference>
<evidence type="ECO:0000259" key="1">
    <source>
        <dbReference type="Pfam" id="PF12776"/>
    </source>
</evidence>
<dbReference type="AlphaFoldDB" id="A0A9R1VIA9"/>
<protein>
    <recommendedName>
        <fullName evidence="1">Myb/SANT-like domain-containing protein</fullName>
    </recommendedName>
</protein>
<gene>
    <name evidence="2" type="ORF">LSAT_V11C500253730</name>
</gene>
<sequence length="136" mass="16420">MQFRLWTPTVLTLLMVKLQKNKLKPKLIWDNHTFMVFLDECMNEDKKGNRLGTSFYKAGWANIQKNINEKTGKRLELKNKWDNKRKQWEIYDRLMRLESGISYDSGDKDHAKIMIKIWRYMIHVTRSYFGILLLYG</sequence>
<keyword evidence="3" id="KW-1185">Reference proteome</keyword>
<dbReference type="PANTHER" id="PTHR31704:SF37">
    <property type="entry name" value="HEAT SHOCK PROTEIN"/>
    <property type="match status" value="1"/>
</dbReference>
<evidence type="ECO:0000313" key="2">
    <source>
        <dbReference type="EMBL" id="KAJ0206720.1"/>
    </source>
</evidence>
<name>A0A9R1VIA9_LACSA</name>
<feature type="domain" description="Myb/SANT-like" evidence="1">
    <location>
        <begin position="29"/>
        <end position="106"/>
    </location>
</feature>